<evidence type="ECO:0000313" key="2">
    <source>
        <dbReference type="EMBL" id="MFD1507956.1"/>
    </source>
</evidence>
<gene>
    <name evidence="2" type="ORF">ACFTOW_00830</name>
</gene>
<comment type="caution">
    <text evidence="2">The sequence shown here is derived from an EMBL/GenBank/DDBJ whole genome shotgun (WGS) entry which is preliminary data.</text>
</comment>
<evidence type="ECO:0000313" key="3">
    <source>
        <dbReference type="Proteomes" id="UP001597186"/>
    </source>
</evidence>
<keyword evidence="3" id="KW-1185">Reference proteome</keyword>
<dbReference type="Proteomes" id="UP001597186">
    <property type="component" value="Unassembled WGS sequence"/>
</dbReference>
<name>A0ABW4EBH6_9RHOB</name>
<feature type="compositionally biased region" description="Basic and acidic residues" evidence="1">
    <location>
        <begin position="278"/>
        <end position="287"/>
    </location>
</feature>
<organism evidence="2 3">
    <name type="scientific">Lacimonas salitolerans</name>
    <dbReference type="NCBI Taxonomy" id="1323750"/>
    <lineage>
        <taxon>Bacteria</taxon>
        <taxon>Pseudomonadati</taxon>
        <taxon>Pseudomonadota</taxon>
        <taxon>Alphaproteobacteria</taxon>
        <taxon>Rhodobacterales</taxon>
        <taxon>Paracoccaceae</taxon>
        <taxon>Lacimonas</taxon>
    </lineage>
</organism>
<accession>A0ABW4EBH6</accession>
<proteinExistence type="predicted"/>
<sequence>MAAFITADAMVDRVLGKSEAIRIPNRALLILTGNNLSLAGDLPRRVIICRIDPETDQPFARQFDLDPLQWVLENRMAMLAAACILIRARFTHLAKPAPGRLASFEAWDELVRQTVIWADMALRPFEFGDPMDLVREAQAADPEADALFALLDALRDQFGGAEFTAKETQAAAKASITQSPLEMALLDLAGDRALASVKSLGRVLKFREGRIVHGLRLTGRQDKNAGSRFYRIKTAENGFSGFSGFSSSHTEKRESPKKYQWGESNPPNPPNPETATIDDPHHPDAWK</sequence>
<evidence type="ECO:0000256" key="1">
    <source>
        <dbReference type="SAM" id="MobiDB-lite"/>
    </source>
</evidence>
<feature type="region of interest" description="Disordered" evidence="1">
    <location>
        <begin position="243"/>
        <end position="287"/>
    </location>
</feature>
<protein>
    <submittedName>
        <fullName evidence="2">Uncharacterized protein</fullName>
    </submittedName>
</protein>
<dbReference type="EMBL" id="JBHUDD010000005">
    <property type="protein sequence ID" value="MFD1507956.1"/>
    <property type="molecule type" value="Genomic_DNA"/>
</dbReference>
<reference evidence="3" key="1">
    <citation type="journal article" date="2019" name="Int. J. Syst. Evol. Microbiol.">
        <title>The Global Catalogue of Microorganisms (GCM) 10K type strain sequencing project: providing services to taxonomists for standard genome sequencing and annotation.</title>
        <authorList>
            <consortium name="The Broad Institute Genomics Platform"/>
            <consortium name="The Broad Institute Genome Sequencing Center for Infectious Disease"/>
            <person name="Wu L."/>
            <person name="Ma J."/>
        </authorList>
    </citation>
    <scope>NUCLEOTIDE SEQUENCE [LARGE SCALE GENOMIC DNA]</scope>
    <source>
        <strain evidence="3">CGMCC 1.12477</strain>
    </source>
</reference>
<dbReference type="RefSeq" id="WP_379912103.1">
    <property type="nucleotide sequence ID" value="NZ_JBHUDD010000005.1"/>
</dbReference>